<feature type="transmembrane region" description="Helical" evidence="1">
    <location>
        <begin position="177"/>
        <end position="195"/>
    </location>
</feature>
<protein>
    <submittedName>
        <fullName evidence="2">Permease</fullName>
    </submittedName>
</protein>
<dbReference type="RefSeq" id="WP_100744456.1">
    <property type="nucleotide sequence ID" value="NZ_NPDW01000002.1"/>
</dbReference>
<feature type="transmembrane region" description="Helical" evidence="1">
    <location>
        <begin position="142"/>
        <end position="165"/>
    </location>
</feature>
<dbReference type="Proteomes" id="UP000232145">
    <property type="component" value="Unassembled WGS sequence"/>
</dbReference>
<dbReference type="AlphaFoldDB" id="A0A2N0AJ32"/>
<gene>
    <name evidence="2" type="ORF">CH364_13195</name>
</gene>
<comment type="caution">
    <text evidence="2">The sequence shown here is derived from an EMBL/GenBank/DDBJ whole genome shotgun (WGS) entry which is preliminary data.</text>
</comment>
<reference evidence="2 3" key="1">
    <citation type="submission" date="2017-07" db="EMBL/GenBank/DDBJ databases">
        <title>Leptospira spp. isolated from tropical soils.</title>
        <authorList>
            <person name="Thibeaux R."/>
            <person name="Iraola G."/>
            <person name="Ferres I."/>
            <person name="Bierque E."/>
            <person name="Girault D."/>
            <person name="Soupe-Gilbert M.-E."/>
            <person name="Picardeau M."/>
            <person name="Goarant C."/>
        </authorList>
    </citation>
    <scope>NUCLEOTIDE SEQUENCE [LARGE SCALE GENOMIC DNA]</scope>
    <source>
        <strain evidence="2 3">FH2-B-A1</strain>
    </source>
</reference>
<evidence type="ECO:0000313" key="3">
    <source>
        <dbReference type="Proteomes" id="UP000232145"/>
    </source>
</evidence>
<feature type="transmembrane region" description="Helical" evidence="1">
    <location>
        <begin position="56"/>
        <end position="77"/>
    </location>
</feature>
<dbReference type="EMBL" id="NPDX01000003">
    <property type="protein sequence ID" value="PJZ84270.1"/>
    <property type="molecule type" value="Genomic_DNA"/>
</dbReference>
<evidence type="ECO:0000313" key="2">
    <source>
        <dbReference type="EMBL" id="PJZ84270.1"/>
    </source>
</evidence>
<accession>A0A2N0AJ32</accession>
<keyword evidence="3" id="KW-1185">Reference proteome</keyword>
<feature type="transmembrane region" description="Helical" evidence="1">
    <location>
        <begin position="12"/>
        <end position="36"/>
    </location>
</feature>
<dbReference type="OrthoDB" id="326446at2"/>
<keyword evidence="1" id="KW-1133">Transmembrane helix</keyword>
<proteinExistence type="predicted"/>
<evidence type="ECO:0000256" key="1">
    <source>
        <dbReference type="SAM" id="Phobius"/>
    </source>
</evidence>
<name>A0A2N0AJ32_9LEPT</name>
<keyword evidence="1" id="KW-0472">Membrane</keyword>
<dbReference type="Pfam" id="PF14329">
    <property type="entry name" value="DUF4386"/>
    <property type="match status" value="1"/>
</dbReference>
<keyword evidence="1" id="KW-0812">Transmembrane</keyword>
<feature type="transmembrane region" description="Helical" evidence="1">
    <location>
        <begin position="215"/>
        <end position="233"/>
    </location>
</feature>
<dbReference type="InterPro" id="IPR025495">
    <property type="entry name" value="DUF4386"/>
</dbReference>
<organism evidence="2 3">
    <name type="scientific">Leptospira harrisiae</name>
    <dbReference type="NCBI Taxonomy" id="2023189"/>
    <lineage>
        <taxon>Bacteria</taxon>
        <taxon>Pseudomonadati</taxon>
        <taxon>Spirochaetota</taxon>
        <taxon>Spirochaetia</taxon>
        <taxon>Leptospirales</taxon>
        <taxon>Leptospiraceae</taxon>
        <taxon>Leptospira</taxon>
    </lineage>
</organism>
<feature type="transmembrane region" description="Helical" evidence="1">
    <location>
        <begin position="89"/>
        <end position="122"/>
    </location>
</feature>
<sequence length="241" mass="27862">MKNESIKWSLYMGIIFVLVPFLIQIPYTILIINFQYPDILRKPAETILMDFHKGGSFLVWTWWFFGISGLPLIFGYFHLYQHTKDKNPLLSLATVTFGISSLFFQLIGLLRWVFVIPVLANLYADPLSSDLVKEAVIVNFQSIHLLFGVLIGEHLGQLFTIFWMLMVSISIWKDFVFPRWIAVFGMFSSLVYLLAQWELFAIVIPEVREIPLTGLLGSLCWLLWMVSVGIQIIKKSFENNS</sequence>